<comment type="caution">
    <text evidence="7">The sequence shown here is derived from an EMBL/GenBank/DDBJ whole genome shotgun (WGS) entry which is preliminary data.</text>
</comment>
<organism evidence="7 8">
    <name type="scientific">Myxococcus llanfairpwllgwyngyllgogerychwyrndrobwllllantysiliogogogochensis</name>
    <dbReference type="NCBI Taxonomy" id="2590453"/>
    <lineage>
        <taxon>Bacteria</taxon>
        <taxon>Pseudomonadati</taxon>
        <taxon>Myxococcota</taxon>
        <taxon>Myxococcia</taxon>
        <taxon>Myxococcales</taxon>
        <taxon>Cystobacterineae</taxon>
        <taxon>Myxococcaceae</taxon>
        <taxon>Myxococcus</taxon>
    </lineage>
</organism>
<keyword evidence="3" id="KW-0804">Transcription</keyword>
<dbReference type="SUPFAM" id="SSF46689">
    <property type="entry name" value="Homeodomain-like"/>
    <property type="match status" value="1"/>
</dbReference>
<name>A0A540WWD7_9BACT</name>
<evidence type="ECO:0000256" key="3">
    <source>
        <dbReference type="ARBA" id="ARBA00023163"/>
    </source>
</evidence>
<sequence length="228" mass="25266">MSPAPAPRWKRLEPDARREQILECAMRLFGERPYAEVSTTDIAKEAGVARGLLNHYFGQKRDLYLKVVKRMLLMPGLEEKVSPTGTLRQRVERSVEWYLDTVATHGKTYVAVTGAGSIADPEVERIISAADDVAAAKTLEFLGMKVEVGSDVRHRAMMRSYAGMVKATIREWIRGGTLSREEAHLLLSESLITIVRDVLPELTSPQGRAERGDAPAVKPGAPREKDEG</sequence>
<dbReference type="Proteomes" id="UP000315369">
    <property type="component" value="Unassembled WGS sequence"/>
</dbReference>
<evidence type="ECO:0000256" key="1">
    <source>
        <dbReference type="ARBA" id="ARBA00023015"/>
    </source>
</evidence>
<dbReference type="PRINTS" id="PR00455">
    <property type="entry name" value="HTHTETR"/>
</dbReference>
<dbReference type="RefSeq" id="WP_141644968.1">
    <property type="nucleotide sequence ID" value="NZ_VIFM01000104.1"/>
</dbReference>
<dbReference type="OrthoDB" id="5511609at2"/>
<dbReference type="GO" id="GO:0000976">
    <property type="term" value="F:transcription cis-regulatory region binding"/>
    <property type="evidence" value="ECO:0007669"/>
    <property type="project" value="TreeGrafter"/>
</dbReference>
<feature type="domain" description="HTH tetR-type" evidence="6">
    <location>
        <begin position="15"/>
        <end position="75"/>
    </location>
</feature>
<dbReference type="AlphaFoldDB" id="A0A540WWD7"/>
<evidence type="ECO:0000256" key="5">
    <source>
        <dbReference type="SAM" id="MobiDB-lite"/>
    </source>
</evidence>
<feature type="DNA-binding region" description="H-T-H motif" evidence="4">
    <location>
        <begin position="38"/>
        <end position="57"/>
    </location>
</feature>
<dbReference type="GO" id="GO:0003700">
    <property type="term" value="F:DNA-binding transcription factor activity"/>
    <property type="evidence" value="ECO:0007669"/>
    <property type="project" value="TreeGrafter"/>
</dbReference>
<proteinExistence type="predicted"/>
<protein>
    <submittedName>
        <fullName evidence="7">TetR/AcrR family transcriptional regulator</fullName>
    </submittedName>
</protein>
<evidence type="ECO:0000256" key="4">
    <source>
        <dbReference type="PROSITE-ProRule" id="PRU00335"/>
    </source>
</evidence>
<dbReference type="Pfam" id="PF00440">
    <property type="entry name" value="TetR_N"/>
    <property type="match status" value="1"/>
</dbReference>
<feature type="region of interest" description="Disordered" evidence="5">
    <location>
        <begin position="203"/>
        <end position="228"/>
    </location>
</feature>
<dbReference type="EMBL" id="VIFM01000104">
    <property type="protein sequence ID" value="TQF13319.1"/>
    <property type="molecule type" value="Genomic_DNA"/>
</dbReference>
<dbReference type="Gene3D" id="1.10.357.10">
    <property type="entry name" value="Tetracycline Repressor, domain 2"/>
    <property type="match status" value="1"/>
</dbReference>
<dbReference type="Pfam" id="PF21943">
    <property type="entry name" value="TetR_C_46"/>
    <property type="match status" value="1"/>
</dbReference>
<dbReference type="PANTHER" id="PTHR30055:SF234">
    <property type="entry name" value="HTH-TYPE TRANSCRIPTIONAL REGULATOR BETI"/>
    <property type="match status" value="1"/>
</dbReference>
<dbReference type="InterPro" id="IPR050109">
    <property type="entry name" value="HTH-type_TetR-like_transc_reg"/>
</dbReference>
<keyword evidence="1" id="KW-0805">Transcription regulation</keyword>
<keyword evidence="2 4" id="KW-0238">DNA-binding</keyword>
<evidence type="ECO:0000313" key="7">
    <source>
        <dbReference type="EMBL" id="TQF13319.1"/>
    </source>
</evidence>
<evidence type="ECO:0000259" key="6">
    <source>
        <dbReference type="PROSITE" id="PS50977"/>
    </source>
</evidence>
<keyword evidence="8" id="KW-1185">Reference proteome</keyword>
<dbReference type="PROSITE" id="PS50977">
    <property type="entry name" value="HTH_TETR_2"/>
    <property type="match status" value="1"/>
</dbReference>
<evidence type="ECO:0000256" key="2">
    <source>
        <dbReference type="ARBA" id="ARBA00023125"/>
    </source>
</evidence>
<reference evidence="7 8" key="1">
    <citation type="submission" date="2019-06" db="EMBL/GenBank/DDBJ databases">
        <authorList>
            <person name="Livingstone P."/>
            <person name="Whitworth D."/>
        </authorList>
    </citation>
    <scope>NUCLEOTIDE SEQUENCE [LARGE SCALE GENOMIC DNA]</scope>
    <source>
        <strain evidence="7 8">AM401</strain>
    </source>
</reference>
<dbReference type="InterPro" id="IPR009057">
    <property type="entry name" value="Homeodomain-like_sf"/>
</dbReference>
<dbReference type="PANTHER" id="PTHR30055">
    <property type="entry name" value="HTH-TYPE TRANSCRIPTIONAL REGULATOR RUTR"/>
    <property type="match status" value="1"/>
</dbReference>
<dbReference type="InterPro" id="IPR054129">
    <property type="entry name" value="DesT_TetR_C"/>
</dbReference>
<accession>A0A540WWD7</accession>
<evidence type="ECO:0000313" key="8">
    <source>
        <dbReference type="Proteomes" id="UP000315369"/>
    </source>
</evidence>
<gene>
    <name evidence="7" type="ORF">FJV41_24510</name>
</gene>
<dbReference type="InterPro" id="IPR001647">
    <property type="entry name" value="HTH_TetR"/>
</dbReference>